<reference evidence="12 13" key="1">
    <citation type="submission" date="2020-11" db="EMBL/GenBank/DDBJ databases">
        <title>A novel isolate from a Black sea contaminated sediment with potential to produce alkanes: Plantactinospora alkalitolerans sp. nov.</title>
        <authorList>
            <person name="Carro L."/>
            <person name="Veyisoglu A."/>
            <person name="Guven K."/>
            <person name="Schumann P."/>
            <person name="Klenk H.-P."/>
            <person name="Sahin N."/>
        </authorList>
    </citation>
    <scope>NUCLEOTIDE SEQUENCE [LARGE SCALE GENOMIC DNA]</scope>
    <source>
        <strain evidence="12 13">S1510</strain>
    </source>
</reference>
<sequence length="380" mass="41027">MTLTLDHEELRQRLVARIRHSGHLTNPRVAAAFAAVPRHVFAPAAYHVDEAGQVGDVLRGDRPEQRAAYLEAVYSDNAIVTQVTADGRVTSSSTQPGVMAVMLEALDLAGNERVLEIGTGSGYNAALLCALVGETNVTTVDIDRDLVNQAITALGAADYRPAAIAADGLTGHPRRAPYDRIIATCSVRRVPAAWLRQTRPGGIVLANLSYGVVPLRVDDNGNGIGRFLPQVAAFIEARPADGPLGPSVDEIVRTCMEGRGADSAADVRAVELFTDPNCEFFWHLAQPDVYQCGPLLDGGEVHCLVDGATGSWARVRHHGDEVTVTQGGGRRMWDEVAAWCLRWDQAGRPGHNRLGLTVTPEGRQTVWVDTPTGRWRWDLA</sequence>
<evidence type="ECO:0000256" key="2">
    <source>
        <dbReference type="ARBA" id="ARBA00005369"/>
    </source>
</evidence>
<comment type="caution">
    <text evidence="12">The sequence shown here is derived from an EMBL/GenBank/DDBJ whole genome shotgun (WGS) entry which is preliminary data.</text>
</comment>
<keyword evidence="8" id="KW-0949">S-adenosyl-L-methionine</keyword>
<evidence type="ECO:0000256" key="3">
    <source>
        <dbReference type="ARBA" id="ARBA00011890"/>
    </source>
</evidence>
<dbReference type="GO" id="GO:0008168">
    <property type="term" value="F:methyltransferase activity"/>
    <property type="evidence" value="ECO:0007669"/>
    <property type="project" value="UniProtKB-KW"/>
</dbReference>
<dbReference type="NCBIfam" id="TIGR04188">
    <property type="entry name" value="methyltr_grsp"/>
    <property type="match status" value="1"/>
</dbReference>
<comment type="similarity">
    <text evidence="2">Belongs to the methyltransferase superfamily. L-isoaspartyl/D-aspartyl protein methyltransferase family.</text>
</comment>
<evidence type="ECO:0000256" key="4">
    <source>
        <dbReference type="ARBA" id="ARBA00013346"/>
    </source>
</evidence>
<evidence type="ECO:0000256" key="5">
    <source>
        <dbReference type="ARBA" id="ARBA00022490"/>
    </source>
</evidence>
<dbReference type="EC" id="2.1.1.77" evidence="3"/>
<evidence type="ECO:0000313" key="12">
    <source>
        <dbReference type="EMBL" id="MBF9135222.1"/>
    </source>
</evidence>
<dbReference type="Pfam" id="PF01135">
    <property type="entry name" value="PCMT"/>
    <property type="match status" value="1"/>
</dbReference>
<evidence type="ECO:0000256" key="11">
    <source>
        <dbReference type="ARBA" id="ARBA00031350"/>
    </source>
</evidence>
<dbReference type="Gene3D" id="3.40.50.150">
    <property type="entry name" value="Vaccinia Virus protein VP39"/>
    <property type="match status" value="1"/>
</dbReference>
<dbReference type="InterPro" id="IPR000682">
    <property type="entry name" value="PCMT"/>
</dbReference>
<dbReference type="GO" id="GO:0032259">
    <property type="term" value="P:methylation"/>
    <property type="evidence" value="ECO:0007669"/>
    <property type="project" value="UniProtKB-KW"/>
</dbReference>
<keyword evidence="13" id="KW-1185">Reference proteome</keyword>
<evidence type="ECO:0000256" key="7">
    <source>
        <dbReference type="ARBA" id="ARBA00022679"/>
    </source>
</evidence>
<dbReference type="InterPro" id="IPR026448">
    <property type="entry name" value="Methyltr_grasp"/>
</dbReference>
<accession>A0ABS0HAT1</accession>
<name>A0ABS0HAT1_9ACTN</name>
<evidence type="ECO:0000256" key="10">
    <source>
        <dbReference type="ARBA" id="ARBA00031323"/>
    </source>
</evidence>
<dbReference type="EMBL" id="JADPUN010000422">
    <property type="protein sequence ID" value="MBF9135222.1"/>
    <property type="molecule type" value="Genomic_DNA"/>
</dbReference>
<dbReference type="PANTHER" id="PTHR11579:SF0">
    <property type="entry name" value="PROTEIN-L-ISOASPARTATE(D-ASPARTATE) O-METHYLTRANSFERASE"/>
    <property type="match status" value="1"/>
</dbReference>
<dbReference type="PANTHER" id="PTHR11579">
    <property type="entry name" value="PROTEIN-L-ISOASPARTATE O-METHYLTRANSFERASE"/>
    <property type="match status" value="1"/>
</dbReference>
<dbReference type="CDD" id="cd02440">
    <property type="entry name" value="AdoMet_MTases"/>
    <property type="match status" value="1"/>
</dbReference>
<evidence type="ECO:0000256" key="8">
    <source>
        <dbReference type="ARBA" id="ARBA00022691"/>
    </source>
</evidence>
<evidence type="ECO:0000256" key="9">
    <source>
        <dbReference type="ARBA" id="ARBA00030757"/>
    </source>
</evidence>
<dbReference type="InterPro" id="IPR029063">
    <property type="entry name" value="SAM-dependent_MTases_sf"/>
</dbReference>
<proteinExistence type="inferred from homology"/>
<evidence type="ECO:0000256" key="6">
    <source>
        <dbReference type="ARBA" id="ARBA00022603"/>
    </source>
</evidence>
<keyword evidence="7" id="KW-0808">Transferase</keyword>
<comment type="subcellular location">
    <subcellularLocation>
        <location evidence="1">Cytoplasm</location>
    </subcellularLocation>
</comment>
<gene>
    <name evidence="12" type="primary">tgmC</name>
    <name evidence="12" type="ORF">I0C86_40960</name>
</gene>
<dbReference type="RefSeq" id="WP_196206679.1">
    <property type="nucleotide sequence ID" value="NZ_JADPUN010000422.1"/>
</dbReference>
<organism evidence="12 13">
    <name type="scientific">Plantactinospora alkalitolerans</name>
    <dbReference type="NCBI Taxonomy" id="2789879"/>
    <lineage>
        <taxon>Bacteria</taxon>
        <taxon>Bacillati</taxon>
        <taxon>Actinomycetota</taxon>
        <taxon>Actinomycetes</taxon>
        <taxon>Micromonosporales</taxon>
        <taxon>Micromonosporaceae</taxon>
        <taxon>Plantactinospora</taxon>
    </lineage>
</organism>
<dbReference type="SUPFAM" id="SSF53335">
    <property type="entry name" value="S-adenosyl-L-methionine-dependent methyltransferases"/>
    <property type="match status" value="1"/>
</dbReference>
<keyword evidence="5" id="KW-0963">Cytoplasm</keyword>
<evidence type="ECO:0000313" key="13">
    <source>
        <dbReference type="Proteomes" id="UP000638560"/>
    </source>
</evidence>
<keyword evidence="6 12" id="KW-0489">Methyltransferase</keyword>
<dbReference type="Proteomes" id="UP000638560">
    <property type="component" value="Unassembled WGS sequence"/>
</dbReference>
<protein>
    <recommendedName>
        <fullName evidence="4">Protein-L-isoaspartate O-methyltransferase</fullName>
        <ecNumber evidence="3">2.1.1.77</ecNumber>
    </recommendedName>
    <alternativeName>
        <fullName evidence="11">L-isoaspartyl protein carboxyl methyltransferase</fullName>
    </alternativeName>
    <alternativeName>
        <fullName evidence="9">Protein L-isoaspartyl methyltransferase</fullName>
    </alternativeName>
    <alternativeName>
        <fullName evidence="10">Protein-beta-aspartate methyltransferase</fullName>
    </alternativeName>
</protein>
<evidence type="ECO:0000256" key="1">
    <source>
        <dbReference type="ARBA" id="ARBA00004496"/>
    </source>
</evidence>